<evidence type="ECO:0000313" key="2">
    <source>
        <dbReference type="EMBL" id="TNN26792.1"/>
    </source>
</evidence>
<evidence type="ECO:0000256" key="1">
    <source>
        <dbReference type="SAM" id="MobiDB-lite"/>
    </source>
</evidence>
<name>A0A4Z2EES3_9TELE</name>
<proteinExistence type="predicted"/>
<dbReference type="AlphaFoldDB" id="A0A4Z2EES3"/>
<keyword evidence="3" id="KW-1185">Reference proteome</keyword>
<organism evidence="2 3">
    <name type="scientific">Liparis tanakae</name>
    <name type="common">Tanaka's snailfish</name>
    <dbReference type="NCBI Taxonomy" id="230148"/>
    <lineage>
        <taxon>Eukaryota</taxon>
        <taxon>Metazoa</taxon>
        <taxon>Chordata</taxon>
        <taxon>Craniata</taxon>
        <taxon>Vertebrata</taxon>
        <taxon>Euteleostomi</taxon>
        <taxon>Actinopterygii</taxon>
        <taxon>Neopterygii</taxon>
        <taxon>Teleostei</taxon>
        <taxon>Neoteleostei</taxon>
        <taxon>Acanthomorphata</taxon>
        <taxon>Eupercaria</taxon>
        <taxon>Perciformes</taxon>
        <taxon>Cottioidei</taxon>
        <taxon>Cottales</taxon>
        <taxon>Liparidae</taxon>
        <taxon>Liparis</taxon>
    </lineage>
</organism>
<sequence length="144" mass="15500">MTVESSSPMLPVRLLDFLEDVLLINNLTFVHYHPSPSSARHLLASAQQTRRGLTGSDGMGQRSAPTAAADLESASAEITPTCKAAAGVHSSSPSASERWKFILEPEETTQGHKWKCSQIAPGERIGNSCRVQQILLHGNKSNHG</sequence>
<dbReference type="EMBL" id="SRLO01009466">
    <property type="protein sequence ID" value="TNN26792.1"/>
    <property type="molecule type" value="Genomic_DNA"/>
</dbReference>
<reference evidence="2 3" key="1">
    <citation type="submission" date="2019-03" db="EMBL/GenBank/DDBJ databases">
        <title>First draft genome of Liparis tanakae, snailfish: a comprehensive survey of snailfish specific genes.</title>
        <authorList>
            <person name="Kim W."/>
            <person name="Song I."/>
            <person name="Jeong J.-H."/>
            <person name="Kim D."/>
            <person name="Kim S."/>
            <person name="Ryu S."/>
            <person name="Song J.Y."/>
            <person name="Lee S.K."/>
        </authorList>
    </citation>
    <scope>NUCLEOTIDE SEQUENCE [LARGE SCALE GENOMIC DNA]</scope>
    <source>
        <tissue evidence="2">Muscle</tissue>
    </source>
</reference>
<accession>A0A4Z2EES3</accession>
<evidence type="ECO:0000313" key="3">
    <source>
        <dbReference type="Proteomes" id="UP000314294"/>
    </source>
</evidence>
<feature type="region of interest" description="Disordered" evidence="1">
    <location>
        <begin position="46"/>
        <end position="71"/>
    </location>
</feature>
<protein>
    <submittedName>
        <fullName evidence="2">Uncharacterized protein</fullName>
    </submittedName>
</protein>
<dbReference type="Proteomes" id="UP000314294">
    <property type="component" value="Unassembled WGS sequence"/>
</dbReference>
<comment type="caution">
    <text evidence="2">The sequence shown here is derived from an EMBL/GenBank/DDBJ whole genome shotgun (WGS) entry which is preliminary data.</text>
</comment>
<gene>
    <name evidence="2" type="ORF">EYF80_063070</name>
</gene>